<dbReference type="Pfam" id="PF00534">
    <property type="entry name" value="Glycos_transf_1"/>
    <property type="match status" value="1"/>
</dbReference>
<dbReference type="InterPro" id="IPR028098">
    <property type="entry name" value="Glyco_trans_4-like_N"/>
</dbReference>
<dbReference type="KEGG" id="mmt:Metme_0411"/>
<reference key="2">
    <citation type="submission" date="2011-05" db="EMBL/GenBank/DDBJ databases">
        <title>Complete genome sequence of the aerobic marine methanotroph Methylomonas methanica MC09.</title>
        <authorList>
            <person name="Boden R."/>
            <person name="Cunliffe M."/>
            <person name="Scanlan J."/>
            <person name="Moussard H."/>
            <person name="Kits K.D."/>
            <person name="Klotz M."/>
            <person name="Jetten M."/>
            <person name="Vuilleumier S."/>
            <person name="Han J."/>
            <person name="Peters L."/>
            <person name="Mikhailova N."/>
            <person name="Teshima H."/>
            <person name="Tapia R."/>
            <person name="Kyrpides N."/>
            <person name="Ivanova N."/>
            <person name="Pagani I."/>
            <person name="Cheng J.-F."/>
            <person name="Goodwin L."/>
            <person name="Han C."/>
            <person name="Hauser L."/>
            <person name="Land M."/>
            <person name="Lapidus A."/>
            <person name="Lucas S."/>
            <person name="Pitluck S."/>
            <person name="Woyke T."/>
            <person name="Stein L.Y."/>
            <person name="Murrell C."/>
        </authorList>
    </citation>
    <scope>NUCLEOTIDE SEQUENCE</scope>
    <source>
        <strain>MC09</strain>
    </source>
</reference>
<dbReference type="STRING" id="857087.Metme_0411"/>
<dbReference type="SUPFAM" id="SSF53756">
    <property type="entry name" value="UDP-Glycosyltransferase/glycogen phosphorylase"/>
    <property type="match status" value="1"/>
</dbReference>
<keyword evidence="4" id="KW-1185">Reference proteome</keyword>
<proteinExistence type="predicted"/>
<feature type="domain" description="Glycosyltransferase subfamily 4-like N-terminal" evidence="2">
    <location>
        <begin position="43"/>
        <end position="175"/>
    </location>
</feature>
<feature type="domain" description="Glycosyl transferase family 1" evidence="1">
    <location>
        <begin position="190"/>
        <end position="351"/>
    </location>
</feature>
<dbReference type="PANTHER" id="PTHR45947:SF3">
    <property type="entry name" value="SULFOQUINOVOSYL TRANSFERASE SQD2"/>
    <property type="match status" value="1"/>
</dbReference>
<reference evidence="4" key="3">
    <citation type="submission" date="2011-05" db="EMBL/GenBank/DDBJ databases">
        <title>Complete sequence of Methylomonas methanica MC09.</title>
        <authorList>
            <consortium name="US DOE Joint Genome Institute"/>
            <person name="Lucas S."/>
            <person name="Han J."/>
            <person name="Lapidus A."/>
            <person name="Cheng J.-F."/>
            <person name="Goodwin L."/>
            <person name="Pitluck S."/>
            <person name="Peters L."/>
            <person name="Mikhailova N."/>
            <person name="Teshima H."/>
            <person name="Han C."/>
            <person name="Tapia R."/>
            <person name="Land M."/>
            <person name="Hauser L."/>
            <person name="Kyrpides N."/>
            <person name="Ivanova N."/>
            <person name="Pagani I."/>
            <person name="Stein L."/>
            <person name="Woyke T."/>
        </authorList>
    </citation>
    <scope>NUCLEOTIDE SEQUENCE [LARGE SCALE GENOMIC DNA]</scope>
    <source>
        <strain evidence="4">MC09</strain>
    </source>
</reference>
<evidence type="ECO:0000313" key="4">
    <source>
        <dbReference type="Proteomes" id="UP000008888"/>
    </source>
</evidence>
<dbReference type="eggNOG" id="COG0438">
    <property type="taxonomic scope" value="Bacteria"/>
</dbReference>
<keyword evidence="3" id="KW-0808">Transferase</keyword>
<sequence length="384" mass="44073">MKKVFIQYNCIAHYRTRIFELLSHSKSTEFTIIADNEPDIPFLKTFGESESRFIRTKYSKNYKLNLPKLPEIYFQPKTIYYIIRERPDCLISLGTIYSLTSWASLLTAKLLGIPCIIWGHGLLEEEKGLKWFMRKAFYNLADAQLLYGNYAKNLLIDKGFAEEKLFVVYNSLDFDSQVEIEKSITPEQIERFKAENNISFASKLLVFTGRLQPVKKLDQLIKTTALLNENGVDTHLAFIGDGQLREFLEQLATDNKIRDKVHFLGASYDEAFIGLVFKASDLCIIPSGAGLTIMHAMVYGTPVLLSDNLAQHFPEWEAVEEGKTGFYYKTDDIIDMVNKAKEVLQSDKKSNIRQNCLKVIQEKYNPYVQEKVFEAAVNSVTEKI</sequence>
<dbReference type="PANTHER" id="PTHR45947">
    <property type="entry name" value="SULFOQUINOVOSYL TRANSFERASE SQD2"/>
    <property type="match status" value="1"/>
</dbReference>
<evidence type="ECO:0000259" key="2">
    <source>
        <dbReference type="Pfam" id="PF13439"/>
    </source>
</evidence>
<dbReference type="Proteomes" id="UP000008888">
    <property type="component" value="Chromosome"/>
</dbReference>
<dbReference type="InterPro" id="IPR001296">
    <property type="entry name" value="Glyco_trans_1"/>
</dbReference>
<name>G0A1G3_METMM</name>
<dbReference type="RefSeq" id="WP_013817129.1">
    <property type="nucleotide sequence ID" value="NC_015572.1"/>
</dbReference>
<dbReference type="OrthoDB" id="9790710at2"/>
<dbReference type="InterPro" id="IPR050194">
    <property type="entry name" value="Glycosyltransferase_grp1"/>
</dbReference>
<gene>
    <name evidence="3" type="ordered locus">Metme_0411</name>
</gene>
<organism evidence="3 4">
    <name type="scientific">Methylomonas methanica (strain DSM 25384 / MC09)</name>
    <dbReference type="NCBI Taxonomy" id="857087"/>
    <lineage>
        <taxon>Bacteria</taxon>
        <taxon>Pseudomonadati</taxon>
        <taxon>Pseudomonadota</taxon>
        <taxon>Gammaproteobacteria</taxon>
        <taxon>Methylococcales</taxon>
        <taxon>Methylococcaceae</taxon>
        <taxon>Methylomonas</taxon>
    </lineage>
</organism>
<dbReference type="Pfam" id="PF13439">
    <property type="entry name" value="Glyco_transf_4"/>
    <property type="match status" value="1"/>
</dbReference>
<dbReference type="HOGENOM" id="CLU_061523_1_0_6"/>
<protein>
    <submittedName>
        <fullName evidence="3">Glycosyl transferase group 1</fullName>
    </submittedName>
</protein>
<evidence type="ECO:0000313" key="3">
    <source>
        <dbReference type="EMBL" id="AEF98856.1"/>
    </source>
</evidence>
<evidence type="ECO:0000259" key="1">
    <source>
        <dbReference type="Pfam" id="PF00534"/>
    </source>
</evidence>
<dbReference type="GO" id="GO:0016757">
    <property type="term" value="F:glycosyltransferase activity"/>
    <property type="evidence" value="ECO:0007669"/>
    <property type="project" value="InterPro"/>
</dbReference>
<accession>G0A1G3</accession>
<dbReference type="AlphaFoldDB" id="G0A1G3"/>
<dbReference type="Gene3D" id="3.40.50.2000">
    <property type="entry name" value="Glycogen Phosphorylase B"/>
    <property type="match status" value="2"/>
</dbReference>
<reference evidence="3 4" key="1">
    <citation type="journal article" date="2011" name="J. Bacteriol.">
        <title>Complete Genome Sequence of the Aerobic Marine Methanotroph Methylomonas methanica MC09.</title>
        <authorList>
            <person name="Boden R."/>
            <person name="Cunliffe M."/>
            <person name="Scanlan J."/>
            <person name="Moussard H."/>
            <person name="Kits K.D."/>
            <person name="Klotz M.G."/>
            <person name="Jetten M.S."/>
            <person name="Vuilleumier S."/>
            <person name="Han J."/>
            <person name="Peters L."/>
            <person name="Mikhailova N."/>
            <person name="Teshima H."/>
            <person name="Tapia R."/>
            <person name="Kyrpides N."/>
            <person name="Ivanova N."/>
            <person name="Pagani I."/>
            <person name="Cheng J.F."/>
            <person name="Goodwin L."/>
            <person name="Han C."/>
            <person name="Hauser L."/>
            <person name="Land M.L."/>
            <person name="Lapidus A."/>
            <person name="Lucas S."/>
            <person name="Pitluck S."/>
            <person name="Woyke T."/>
            <person name="Stein L."/>
            <person name="Murrell J.C."/>
        </authorList>
    </citation>
    <scope>NUCLEOTIDE SEQUENCE [LARGE SCALE GENOMIC DNA]</scope>
    <source>
        <strain evidence="3 4">MC09</strain>
    </source>
</reference>
<dbReference type="EMBL" id="CP002738">
    <property type="protein sequence ID" value="AEF98856.1"/>
    <property type="molecule type" value="Genomic_DNA"/>
</dbReference>